<dbReference type="Proteomes" id="UP001374535">
    <property type="component" value="Chromosome 11"/>
</dbReference>
<accession>A0AAQ3MH31</accession>
<dbReference type="AlphaFoldDB" id="A0AAQ3MH31"/>
<proteinExistence type="predicted"/>
<name>A0AAQ3MH31_VIGMU</name>
<feature type="region of interest" description="Disordered" evidence="1">
    <location>
        <begin position="17"/>
        <end position="73"/>
    </location>
</feature>
<gene>
    <name evidence="2" type="ORF">V8G54_036122</name>
</gene>
<organism evidence="2 3">
    <name type="scientific">Vigna mungo</name>
    <name type="common">Black gram</name>
    <name type="synonym">Phaseolus mungo</name>
    <dbReference type="NCBI Taxonomy" id="3915"/>
    <lineage>
        <taxon>Eukaryota</taxon>
        <taxon>Viridiplantae</taxon>
        <taxon>Streptophyta</taxon>
        <taxon>Embryophyta</taxon>
        <taxon>Tracheophyta</taxon>
        <taxon>Spermatophyta</taxon>
        <taxon>Magnoliopsida</taxon>
        <taxon>eudicotyledons</taxon>
        <taxon>Gunneridae</taxon>
        <taxon>Pentapetalae</taxon>
        <taxon>rosids</taxon>
        <taxon>fabids</taxon>
        <taxon>Fabales</taxon>
        <taxon>Fabaceae</taxon>
        <taxon>Papilionoideae</taxon>
        <taxon>50 kb inversion clade</taxon>
        <taxon>NPAAA clade</taxon>
        <taxon>indigoferoid/millettioid clade</taxon>
        <taxon>Phaseoleae</taxon>
        <taxon>Vigna</taxon>
    </lineage>
</organism>
<evidence type="ECO:0000256" key="1">
    <source>
        <dbReference type="SAM" id="MobiDB-lite"/>
    </source>
</evidence>
<sequence length="113" mass="13112">MEELQERAVEFIHIEDMRISQRKQQQEADVGVNRKDSKRSFGDNNKGGGSRPKDFPRTPKKLHSPQNAYGGKHCQYHQNLGHIVETERLTFRTVRSIHYHNNGQPGQNDFIDV</sequence>
<feature type="compositionally biased region" description="Basic and acidic residues" evidence="1">
    <location>
        <begin position="32"/>
        <end position="41"/>
    </location>
</feature>
<reference evidence="2 3" key="1">
    <citation type="journal article" date="2023" name="Life. Sci Alliance">
        <title>Evolutionary insights into 3D genome organization and epigenetic landscape of Vigna mungo.</title>
        <authorList>
            <person name="Junaid A."/>
            <person name="Singh B."/>
            <person name="Bhatia S."/>
        </authorList>
    </citation>
    <scope>NUCLEOTIDE SEQUENCE [LARGE SCALE GENOMIC DNA]</scope>
    <source>
        <strain evidence="2">Urdbean</strain>
    </source>
</reference>
<evidence type="ECO:0000313" key="2">
    <source>
        <dbReference type="EMBL" id="WVY90608.1"/>
    </source>
</evidence>
<dbReference type="EMBL" id="CP144690">
    <property type="protein sequence ID" value="WVY90608.1"/>
    <property type="molecule type" value="Genomic_DNA"/>
</dbReference>
<protein>
    <submittedName>
        <fullName evidence="2">Uncharacterized protein</fullName>
    </submittedName>
</protein>
<keyword evidence="3" id="KW-1185">Reference proteome</keyword>
<evidence type="ECO:0000313" key="3">
    <source>
        <dbReference type="Proteomes" id="UP001374535"/>
    </source>
</evidence>